<keyword evidence="2" id="KW-0732">Signal</keyword>
<evidence type="ECO:0000313" key="3">
    <source>
        <dbReference type="EMBL" id="CCF19183.1"/>
    </source>
</evidence>
<name>L0NDL0_9HYPH</name>
<feature type="signal peptide" evidence="2">
    <location>
        <begin position="1"/>
        <end position="26"/>
    </location>
</feature>
<dbReference type="STRING" id="1125847.NT26_1459"/>
<keyword evidence="1" id="KW-1133">Transmembrane helix</keyword>
<protein>
    <submittedName>
        <fullName evidence="3">Uncharacterized protein</fullName>
    </submittedName>
</protein>
<dbReference type="OrthoDB" id="8389709at2"/>
<feature type="chain" id="PRO_5003947032" evidence="2">
    <location>
        <begin position="27"/>
        <end position="165"/>
    </location>
</feature>
<dbReference type="AlphaFoldDB" id="L0NDL0"/>
<reference evidence="3 4" key="1">
    <citation type="journal article" date="2013" name="Genome Biol. Evol.">
        <title>Life in an arsenic-containing gold mine: genome and physiology of the autotrophic arsenite-oxidizing bacterium rhizobium sp. NT-26.</title>
        <authorList>
            <person name="Andres J."/>
            <person name="Arsene-Ploetze F."/>
            <person name="Barbe V."/>
            <person name="Brochier-Armanet C."/>
            <person name="Cleiss-Arnold J."/>
            <person name="Coppee J.Y."/>
            <person name="Dillies M.A."/>
            <person name="Geist"/>
            <person name="L"/>
            <person name="Joublin A."/>
            <person name="Koechler S."/>
            <person name="Lassalle F."/>
            <person name="Marchal M."/>
            <person name="Medigue C."/>
            <person name="Muller D."/>
            <person name="Nesme X."/>
            <person name="Plewniak F."/>
            <person name="Proux C."/>
            <person name="Ramirez-Bahena M.H."/>
            <person name="Schenowitz C."/>
            <person name="Sismeiro O."/>
            <person name="Vallenet D."/>
            <person name="Santini J.M."/>
            <person name="Bertin P.N."/>
        </authorList>
    </citation>
    <scope>NUCLEOTIDE SEQUENCE [LARGE SCALE GENOMIC DNA]</scope>
    <source>
        <strain evidence="3 4">NT-26</strain>
    </source>
</reference>
<gene>
    <name evidence="3" type="ORF">NT26_1459</name>
</gene>
<evidence type="ECO:0000256" key="2">
    <source>
        <dbReference type="SAM" id="SignalP"/>
    </source>
</evidence>
<dbReference type="EMBL" id="FO082820">
    <property type="protein sequence ID" value="CCF19183.1"/>
    <property type="molecule type" value="Genomic_DNA"/>
</dbReference>
<keyword evidence="1" id="KW-0812">Transmembrane</keyword>
<dbReference type="Proteomes" id="UP000010792">
    <property type="component" value="Chromosome"/>
</dbReference>
<evidence type="ECO:0000313" key="4">
    <source>
        <dbReference type="Proteomes" id="UP000010792"/>
    </source>
</evidence>
<organism evidence="3 4">
    <name type="scientific">Pseudorhizobium banfieldiae</name>
    <dbReference type="NCBI Taxonomy" id="1125847"/>
    <lineage>
        <taxon>Bacteria</taxon>
        <taxon>Pseudomonadati</taxon>
        <taxon>Pseudomonadota</taxon>
        <taxon>Alphaproteobacteria</taxon>
        <taxon>Hyphomicrobiales</taxon>
        <taxon>Rhizobiaceae</taxon>
        <taxon>Rhizobium/Agrobacterium group</taxon>
        <taxon>Pseudorhizobium</taxon>
    </lineage>
</organism>
<accession>L0NDL0</accession>
<proteinExistence type="predicted"/>
<evidence type="ECO:0000256" key="1">
    <source>
        <dbReference type="SAM" id="Phobius"/>
    </source>
</evidence>
<keyword evidence="1" id="KW-0472">Membrane</keyword>
<sequence>MRHPLHIAVLCIVLSLAAFVAWPAFSQVVDAEPVISPSSVWYDIWTIVQPVIVLLISTVGPVLVAWLSARLIALLKVSDENQKAALEAKLRDALHQSAANALKYALVRAGLPAGAHVAGAVIDEAMRYVEEKNPDALDKLGVHSEALREIIMSKVPDLLGTQAIR</sequence>
<dbReference type="KEGG" id="rht:NT26_1459"/>
<feature type="transmembrane region" description="Helical" evidence="1">
    <location>
        <begin position="47"/>
        <end position="67"/>
    </location>
</feature>
<keyword evidence="4" id="KW-1185">Reference proteome</keyword>
<dbReference type="RefSeq" id="WP_052638080.1">
    <property type="nucleotide sequence ID" value="NZ_FO082820.1"/>
</dbReference>